<gene>
    <name evidence="3" type="ORF">ACJIZ3_009297</name>
</gene>
<feature type="region of interest" description="Disordered" evidence="1">
    <location>
        <begin position="80"/>
        <end position="114"/>
    </location>
</feature>
<dbReference type="InterPro" id="IPR009675">
    <property type="entry name" value="TPX2_fam"/>
</dbReference>
<sequence>MDEEMEGFIENVDVEPEEIDENYEFNASQFYDFTRLEFDFEIEEAERWFEVCGDYDPSPFVVLMNSEKLLSVEIVPSDTKAKSGNNAKSIRGKCDTNSRRGVLMPKKNSKGESCHMLQDTAKAKAKSANMLSKTRSSTLMKPTASHLAKQNKLLDIHSKSVVTRTQKTSTNPDKKSLQSSSGLDNLATKRQKLEIGYLRKIAHLKHHILFLHKSSKKVTIPREPELETLARAQRRSSKNSSGSSENKKEKGCGFKARPLNRKIMESPSLPRHKKKTPQSTEFQVFHLKTMDRANQHASAKVYADPCVSDDATKSKRPNSRETLKPMKQEALLNSKACFLREEDKLSTGDKLMRILPILQFAELSLGSDIGAKRHSTRELKENTSDSLQSEFRRCHAKPKLNQCGGHLRVHEARCWPNMTRSLDIR</sequence>
<dbReference type="EMBL" id="JBJXBP010000004">
    <property type="protein sequence ID" value="KAL3834561.1"/>
    <property type="molecule type" value="Genomic_DNA"/>
</dbReference>
<keyword evidence="4" id="KW-1185">Reference proteome</keyword>
<dbReference type="PANTHER" id="PTHR14326">
    <property type="entry name" value="TARGETING PROTEIN FOR XKLP2"/>
    <property type="match status" value="1"/>
</dbReference>
<feature type="domain" description="TPX2 central" evidence="2">
    <location>
        <begin position="217"/>
        <end position="314"/>
    </location>
</feature>
<dbReference type="AlphaFoldDB" id="A0ABD3TC47"/>
<feature type="region of interest" description="Disordered" evidence="1">
    <location>
        <begin position="161"/>
        <end position="183"/>
    </location>
</feature>
<reference evidence="3 4" key="1">
    <citation type="submission" date="2024-12" db="EMBL/GenBank/DDBJ databases">
        <title>The unique morphological basis and parallel evolutionary history of personate flowers in Penstemon.</title>
        <authorList>
            <person name="Depatie T.H."/>
            <person name="Wessinger C.A."/>
        </authorList>
    </citation>
    <scope>NUCLEOTIDE SEQUENCE [LARGE SCALE GENOMIC DNA]</scope>
    <source>
        <strain evidence="3">WTNN_2</strain>
        <tissue evidence="3">Leaf</tissue>
    </source>
</reference>
<proteinExistence type="predicted"/>
<comment type="caution">
    <text evidence="3">The sequence shown here is derived from an EMBL/GenBank/DDBJ whole genome shotgun (WGS) entry which is preliminary data.</text>
</comment>
<accession>A0ABD3TC47</accession>
<evidence type="ECO:0000259" key="2">
    <source>
        <dbReference type="Pfam" id="PF12214"/>
    </source>
</evidence>
<evidence type="ECO:0000256" key="1">
    <source>
        <dbReference type="SAM" id="MobiDB-lite"/>
    </source>
</evidence>
<dbReference type="Pfam" id="PF12214">
    <property type="entry name" value="TPX2_importin"/>
    <property type="match status" value="1"/>
</dbReference>
<name>A0ABD3TC47_9LAMI</name>
<organism evidence="3 4">
    <name type="scientific">Penstemon smallii</name>
    <dbReference type="NCBI Taxonomy" id="265156"/>
    <lineage>
        <taxon>Eukaryota</taxon>
        <taxon>Viridiplantae</taxon>
        <taxon>Streptophyta</taxon>
        <taxon>Embryophyta</taxon>
        <taxon>Tracheophyta</taxon>
        <taxon>Spermatophyta</taxon>
        <taxon>Magnoliopsida</taxon>
        <taxon>eudicotyledons</taxon>
        <taxon>Gunneridae</taxon>
        <taxon>Pentapetalae</taxon>
        <taxon>asterids</taxon>
        <taxon>lamiids</taxon>
        <taxon>Lamiales</taxon>
        <taxon>Plantaginaceae</taxon>
        <taxon>Cheloneae</taxon>
        <taxon>Penstemon</taxon>
    </lineage>
</organism>
<feature type="region of interest" description="Disordered" evidence="1">
    <location>
        <begin position="222"/>
        <end position="252"/>
    </location>
</feature>
<dbReference type="InterPro" id="IPR027330">
    <property type="entry name" value="TPX2_central_dom"/>
</dbReference>
<evidence type="ECO:0000313" key="4">
    <source>
        <dbReference type="Proteomes" id="UP001634393"/>
    </source>
</evidence>
<dbReference type="PANTHER" id="PTHR14326:SF55">
    <property type="entry name" value="CELL CYCLE REGULATED MICROTUBULE ASSOCIATED PROTEIN"/>
    <property type="match status" value="1"/>
</dbReference>
<dbReference type="Proteomes" id="UP001634393">
    <property type="component" value="Unassembled WGS sequence"/>
</dbReference>
<evidence type="ECO:0000313" key="3">
    <source>
        <dbReference type="EMBL" id="KAL3834561.1"/>
    </source>
</evidence>
<protein>
    <recommendedName>
        <fullName evidence="2">TPX2 central domain-containing protein</fullName>
    </recommendedName>
</protein>